<evidence type="ECO:0000313" key="5">
    <source>
        <dbReference type="Proteomes" id="UP000190541"/>
    </source>
</evidence>
<dbReference type="AlphaFoldDB" id="A0A1T5EB63"/>
<dbReference type="InterPro" id="IPR034660">
    <property type="entry name" value="DinB/YfiT-like"/>
</dbReference>
<evidence type="ECO:0000313" key="4">
    <source>
        <dbReference type="EMBL" id="SKB81214.1"/>
    </source>
</evidence>
<feature type="binding site" evidence="3">
    <location>
        <position position="139"/>
    </location>
    <ligand>
        <name>a divalent metal cation</name>
        <dbReference type="ChEBI" id="CHEBI:60240"/>
    </ligand>
</feature>
<protein>
    <submittedName>
        <fullName evidence="4">Uncharacterized damage-inducible protein DinB (Forms a four-helix bundle)</fullName>
    </submittedName>
</protein>
<sequence length="167" mass="18747">MKMDIIKELLTELETEGAITRKMLALVPEDRFDWAPHSKSMTLKQLATHLAEIPSWYALAVDQDELDFNEGAYQPTSIANTTELLALFEKSYQAGKAALQRLPEAALDKPWVMRGGDAVYLDTTKYGMVRHAFAQTIHHRAQLGVFLRLLDIPIPGSYGPSADEMEQ</sequence>
<keyword evidence="5" id="KW-1185">Reference proteome</keyword>
<dbReference type="GO" id="GO:0046872">
    <property type="term" value="F:metal ion binding"/>
    <property type="evidence" value="ECO:0007669"/>
    <property type="project" value="UniProtKB-KW"/>
</dbReference>
<dbReference type="Proteomes" id="UP000190541">
    <property type="component" value="Unassembled WGS sequence"/>
</dbReference>
<organism evidence="4 5">
    <name type="scientific">Parapedobacter luteus</name>
    <dbReference type="NCBI Taxonomy" id="623280"/>
    <lineage>
        <taxon>Bacteria</taxon>
        <taxon>Pseudomonadati</taxon>
        <taxon>Bacteroidota</taxon>
        <taxon>Sphingobacteriia</taxon>
        <taxon>Sphingobacteriales</taxon>
        <taxon>Sphingobacteriaceae</taxon>
        <taxon>Parapedobacter</taxon>
    </lineage>
</organism>
<comment type="similarity">
    <text evidence="1">Belongs to the DinB family.</text>
</comment>
<gene>
    <name evidence="4" type="ORF">SAMN05660226_03226</name>
</gene>
<feature type="binding site" evidence="3">
    <location>
        <position position="49"/>
    </location>
    <ligand>
        <name>a divalent metal cation</name>
        <dbReference type="ChEBI" id="CHEBI:60240"/>
    </ligand>
</feature>
<dbReference type="STRING" id="623280.SAMN05660226_03226"/>
<reference evidence="4 5" key="1">
    <citation type="submission" date="2017-02" db="EMBL/GenBank/DDBJ databases">
        <authorList>
            <person name="Peterson S.W."/>
        </authorList>
    </citation>
    <scope>NUCLEOTIDE SEQUENCE [LARGE SCALE GENOMIC DNA]</scope>
    <source>
        <strain evidence="4 5">DSM 22899</strain>
    </source>
</reference>
<dbReference type="InterPro" id="IPR007837">
    <property type="entry name" value="DinB"/>
</dbReference>
<evidence type="ECO:0000256" key="2">
    <source>
        <dbReference type="ARBA" id="ARBA00022723"/>
    </source>
</evidence>
<dbReference type="RefSeq" id="WP_317043119.1">
    <property type="nucleotide sequence ID" value="NZ_FUYS01000009.1"/>
</dbReference>
<accession>A0A1T5EB63</accession>
<dbReference type="Gene3D" id="1.20.120.450">
    <property type="entry name" value="dinb family like domain"/>
    <property type="match status" value="1"/>
</dbReference>
<proteinExistence type="inferred from homology"/>
<name>A0A1T5EB63_9SPHI</name>
<keyword evidence="2 3" id="KW-0479">Metal-binding</keyword>
<dbReference type="Pfam" id="PF05163">
    <property type="entry name" value="DinB"/>
    <property type="match status" value="1"/>
</dbReference>
<dbReference type="EMBL" id="FUYS01000009">
    <property type="protein sequence ID" value="SKB81214.1"/>
    <property type="molecule type" value="Genomic_DNA"/>
</dbReference>
<dbReference type="SUPFAM" id="SSF109854">
    <property type="entry name" value="DinB/YfiT-like putative metalloenzymes"/>
    <property type="match status" value="1"/>
</dbReference>
<evidence type="ECO:0000256" key="1">
    <source>
        <dbReference type="ARBA" id="ARBA00008635"/>
    </source>
</evidence>
<evidence type="ECO:0000256" key="3">
    <source>
        <dbReference type="PIRSR" id="PIRSR607837-1"/>
    </source>
</evidence>